<name>A0A9N8DTT8_9STRA</name>
<comment type="caution">
    <text evidence="8">The sequence shown here is derived from an EMBL/GenBank/DDBJ whole genome shotgun (WGS) entry which is preliminary data.</text>
</comment>
<feature type="chain" id="PRO_5040459253" evidence="6">
    <location>
        <begin position="23"/>
        <end position="261"/>
    </location>
</feature>
<dbReference type="InterPro" id="IPR025423">
    <property type="entry name" value="TMEM205-like"/>
</dbReference>
<keyword evidence="3 5" id="KW-1133">Transmembrane helix</keyword>
<evidence type="ECO:0000256" key="5">
    <source>
        <dbReference type="SAM" id="Phobius"/>
    </source>
</evidence>
<protein>
    <submittedName>
        <fullName evidence="8">Transmembrane protein 205</fullName>
    </submittedName>
</protein>
<evidence type="ECO:0000259" key="7">
    <source>
        <dbReference type="Pfam" id="PF13664"/>
    </source>
</evidence>
<gene>
    <name evidence="8" type="ORF">SEMRO_285_G108050.1</name>
</gene>
<evidence type="ECO:0000256" key="2">
    <source>
        <dbReference type="ARBA" id="ARBA00022692"/>
    </source>
</evidence>
<evidence type="ECO:0000256" key="3">
    <source>
        <dbReference type="ARBA" id="ARBA00022989"/>
    </source>
</evidence>
<keyword evidence="2 5" id="KW-0812">Transmembrane</keyword>
<dbReference type="PANTHER" id="PTHR23241">
    <property type="entry name" value="LATE EMBRYOGENESIS ABUNDANT PLANTS LEA-RELATED"/>
    <property type="match status" value="1"/>
</dbReference>
<evidence type="ECO:0000313" key="9">
    <source>
        <dbReference type="Proteomes" id="UP001153069"/>
    </source>
</evidence>
<dbReference type="AlphaFoldDB" id="A0A9N8DTT8"/>
<dbReference type="EMBL" id="CAICTM010000284">
    <property type="protein sequence ID" value="CAB9506924.1"/>
    <property type="molecule type" value="Genomic_DNA"/>
</dbReference>
<evidence type="ECO:0000256" key="6">
    <source>
        <dbReference type="SAM" id="SignalP"/>
    </source>
</evidence>
<dbReference type="PANTHER" id="PTHR23241:SF102">
    <property type="entry name" value="LD23009P"/>
    <property type="match status" value="1"/>
</dbReference>
<keyword evidence="9" id="KW-1185">Reference proteome</keyword>
<feature type="signal peptide" evidence="6">
    <location>
        <begin position="1"/>
        <end position="22"/>
    </location>
</feature>
<feature type="transmembrane region" description="Helical" evidence="5">
    <location>
        <begin position="176"/>
        <end position="194"/>
    </location>
</feature>
<accession>A0A9N8DTT8</accession>
<sequence>MRLHTVGTLAILILAAFESVSSFQVGVGRTHKSLSVEHSFHVVTPKGPEAIGSTTLAATAAETPAEPWTKPRLHNNPLVRSAVLLAALMLTGISSPFGKLPAAAMASVHVLSFGTWFGTVFYTTFIAGLTMFKALPRQTFGKLQSKLFPKYFALSSLTIVLQLITASRLPGIAAASSRALGVSLVMTLLNQFILEPKSTKVMFDRYEFENSDDPAALETDEYKKLRAGFGKLHGMSSLTNLIAFVGAVVHGVLLSSALVAP</sequence>
<feature type="transmembrane region" description="Helical" evidence="5">
    <location>
        <begin position="241"/>
        <end position="260"/>
    </location>
</feature>
<evidence type="ECO:0000313" key="8">
    <source>
        <dbReference type="EMBL" id="CAB9506924.1"/>
    </source>
</evidence>
<feature type="domain" description="TMEM205-like" evidence="7">
    <location>
        <begin position="111"/>
        <end position="206"/>
    </location>
</feature>
<dbReference type="Pfam" id="PF13664">
    <property type="entry name" value="DUF4149"/>
    <property type="match status" value="1"/>
</dbReference>
<reference evidence="8" key="1">
    <citation type="submission" date="2020-06" db="EMBL/GenBank/DDBJ databases">
        <authorList>
            <consortium name="Plant Systems Biology data submission"/>
        </authorList>
    </citation>
    <scope>NUCLEOTIDE SEQUENCE</scope>
    <source>
        <strain evidence="8">D6</strain>
    </source>
</reference>
<proteinExistence type="predicted"/>
<feature type="transmembrane region" description="Helical" evidence="5">
    <location>
        <begin position="151"/>
        <end position="169"/>
    </location>
</feature>
<evidence type="ECO:0000256" key="1">
    <source>
        <dbReference type="ARBA" id="ARBA00004370"/>
    </source>
</evidence>
<keyword evidence="6" id="KW-0732">Signal</keyword>
<evidence type="ECO:0000256" key="4">
    <source>
        <dbReference type="ARBA" id="ARBA00023136"/>
    </source>
</evidence>
<dbReference type="GO" id="GO:0016020">
    <property type="term" value="C:membrane"/>
    <property type="evidence" value="ECO:0007669"/>
    <property type="project" value="UniProtKB-SubCell"/>
</dbReference>
<dbReference type="Proteomes" id="UP001153069">
    <property type="component" value="Unassembled WGS sequence"/>
</dbReference>
<dbReference type="OrthoDB" id="1641132at2759"/>
<keyword evidence="4 5" id="KW-0472">Membrane</keyword>
<organism evidence="8 9">
    <name type="scientific">Seminavis robusta</name>
    <dbReference type="NCBI Taxonomy" id="568900"/>
    <lineage>
        <taxon>Eukaryota</taxon>
        <taxon>Sar</taxon>
        <taxon>Stramenopiles</taxon>
        <taxon>Ochrophyta</taxon>
        <taxon>Bacillariophyta</taxon>
        <taxon>Bacillariophyceae</taxon>
        <taxon>Bacillariophycidae</taxon>
        <taxon>Naviculales</taxon>
        <taxon>Naviculaceae</taxon>
        <taxon>Seminavis</taxon>
    </lineage>
</organism>
<dbReference type="InterPro" id="IPR053009">
    <property type="entry name" value="Xanthocillin_Biosynth-Assoc"/>
</dbReference>
<comment type="subcellular location">
    <subcellularLocation>
        <location evidence="1">Membrane</location>
    </subcellularLocation>
</comment>
<feature type="transmembrane region" description="Helical" evidence="5">
    <location>
        <begin position="110"/>
        <end position="131"/>
    </location>
</feature>
<feature type="transmembrane region" description="Helical" evidence="5">
    <location>
        <begin position="78"/>
        <end position="98"/>
    </location>
</feature>